<evidence type="ECO:0000313" key="2">
    <source>
        <dbReference type="EnsemblMetazoa" id="HelroP158665"/>
    </source>
</evidence>
<dbReference type="EMBL" id="KB095811">
    <property type="protein sequence ID" value="ESO12200.1"/>
    <property type="molecule type" value="Genomic_DNA"/>
</dbReference>
<dbReference type="KEGG" id="hro:HELRODRAFT_158665"/>
<gene>
    <name evidence="2" type="primary">20197987</name>
    <name evidence="1" type="ORF">HELRODRAFT_158665</name>
</gene>
<dbReference type="InParanoid" id="T1EN37"/>
<dbReference type="CTD" id="20197987"/>
<evidence type="ECO:0000313" key="3">
    <source>
        <dbReference type="Proteomes" id="UP000015101"/>
    </source>
</evidence>
<dbReference type="EMBL" id="AMQM01000098">
    <property type="status" value="NOT_ANNOTATED_CDS"/>
    <property type="molecule type" value="Genomic_DNA"/>
</dbReference>
<keyword evidence="3" id="KW-1185">Reference proteome</keyword>
<organism evidence="2 3">
    <name type="scientific">Helobdella robusta</name>
    <name type="common">Californian leech</name>
    <dbReference type="NCBI Taxonomy" id="6412"/>
    <lineage>
        <taxon>Eukaryota</taxon>
        <taxon>Metazoa</taxon>
        <taxon>Spiralia</taxon>
        <taxon>Lophotrochozoa</taxon>
        <taxon>Annelida</taxon>
        <taxon>Clitellata</taxon>
        <taxon>Hirudinea</taxon>
        <taxon>Rhynchobdellida</taxon>
        <taxon>Glossiphoniidae</taxon>
        <taxon>Helobdella</taxon>
    </lineage>
</organism>
<dbReference type="AlphaFoldDB" id="T1EN37"/>
<dbReference type="RefSeq" id="XP_009008920.1">
    <property type="nucleotide sequence ID" value="XM_009010672.1"/>
</dbReference>
<evidence type="ECO:0000313" key="1">
    <source>
        <dbReference type="EMBL" id="ESO12200.1"/>
    </source>
</evidence>
<accession>T1EN37</accession>
<dbReference type="GeneID" id="20197987"/>
<dbReference type="EnsemblMetazoa" id="HelroT158665">
    <property type="protein sequence ID" value="HelroP158665"/>
    <property type="gene ID" value="HelroG158665"/>
</dbReference>
<reference evidence="2" key="3">
    <citation type="submission" date="2015-06" db="UniProtKB">
        <authorList>
            <consortium name="EnsemblMetazoa"/>
        </authorList>
    </citation>
    <scope>IDENTIFICATION</scope>
</reference>
<dbReference type="Proteomes" id="UP000015101">
    <property type="component" value="Unassembled WGS sequence"/>
</dbReference>
<protein>
    <submittedName>
        <fullName evidence="1 2">Uncharacterized protein</fullName>
    </submittedName>
</protein>
<reference evidence="1 3" key="2">
    <citation type="journal article" date="2013" name="Nature">
        <title>Insights into bilaterian evolution from three spiralian genomes.</title>
        <authorList>
            <person name="Simakov O."/>
            <person name="Marletaz F."/>
            <person name="Cho S.J."/>
            <person name="Edsinger-Gonzales E."/>
            <person name="Havlak P."/>
            <person name="Hellsten U."/>
            <person name="Kuo D.H."/>
            <person name="Larsson T."/>
            <person name="Lv J."/>
            <person name="Arendt D."/>
            <person name="Savage R."/>
            <person name="Osoegawa K."/>
            <person name="de Jong P."/>
            <person name="Grimwood J."/>
            <person name="Chapman J.A."/>
            <person name="Shapiro H."/>
            <person name="Aerts A."/>
            <person name="Otillar R.P."/>
            <person name="Terry A.Y."/>
            <person name="Boore J.L."/>
            <person name="Grigoriev I.V."/>
            <person name="Lindberg D.R."/>
            <person name="Seaver E.C."/>
            <person name="Weisblat D.A."/>
            <person name="Putnam N.H."/>
            <person name="Rokhsar D.S."/>
        </authorList>
    </citation>
    <scope>NUCLEOTIDE SEQUENCE</scope>
</reference>
<reference evidence="3" key="1">
    <citation type="submission" date="2012-12" db="EMBL/GenBank/DDBJ databases">
        <authorList>
            <person name="Hellsten U."/>
            <person name="Grimwood J."/>
            <person name="Chapman J.A."/>
            <person name="Shapiro H."/>
            <person name="Aerts A."/>
            <person name="Otillar R.P."/>
            <person name="Terry A.Y."/>
            <person name="Boore J.L."/>
            <person name="Simakov O."/>
            <person name="Marletaz F."/>
            <person name="Cho S.-J."/>
            <person name="Edsinger-Gonzales E."/>
            <person name="Havlak P."/>
            <person name="Kuo D.-H."/>
            <person name="Larsson T."/>
            <person name="Lv J."/>
            <person name="Arendt D."/>
            <person name="Savage R."/>
            <person name="Osoegawa K."/>
            <person name="de Jong P."/>
            <person name="Lindberg D.R."/>
            <person name="Seaver E.C."/>
            <person name="Weisblat D.A."/>
            <person name="Putnam N.H."/>
            <person name="Grigoriev I.V."/>
            <person name="Rokhsar D.S."/>
        </authorList>
    </citation>
    <scope>NUCLEOTIDE SEQUENCE</scope>
</reference>
<dbReference type="HOGENOM" id="CLU_2148501_0_0_1"/>
<proteinExistence type="predicted"/>
<name>T1EN37_HELRO</name>
<sequence length="112" mass="12990">MLMAAYWIWWSRRRNFLNSHGLHGVYSDHSLIQISSPMMFSFPVGVKKIVRSWNQVDYKKFISLILNSPICGPFESNDPEYLLNLFEREIGIITDTVAPKHIVTFKDISTSP</sequence>